<comment type="caution">
    <text evidence="1">The sequence shown here is derived from an EMBL/GenBank/DDBJ whole genome shotgun (WGS) entry which is preliminary data.</text>
</comment>
<accession>A0A177I8L3</accession>
<organism evidence="1 2">
    <name type="scientific">Corynebacterium stationis</name>
    <dbReference type="NCBI Taxonomy" id="1705"/>
    <lineage>
        <taxon>Bacteria</taxon>
        <taxon>Bacillati</taxon>
        <taxon>Actinomycetota</taxon>
        <taxon>Actinomycetes</taxon>
        <taxon>Mycobacteriales</taxon>
        <taxon>Corynebacteriaceae</taxon>
        <taxon>Corynebacterium</taxon>
    </lineage>
</organism>
<name>A0A177I8L3_9CORY</name>
<reference evidence="2" key="1">
    <citation type="submission" date="2016-02" db="EMBL/GenBank/DDBJ databases">
        <authorList>
            <person name="Kaur G."/>
            <person name="Nair G.R."/>
            <person name="Mayilraj S."/>
        </authorList>
    </citation>
    <scope>NUCLEOTIDE SEQUENCE [LARGE SCALE GENOMIC DNA]</scope>
    <source>
        <strain evidence="2">GA-15</strain>
    </source>
</reference>
<dbReference type="STRING" id="1705.CA21670_05025"/>
<evidence type="ECO:0000313" key="1">
    <source>
        <dbReference type="EMBL" id="OAH25132.1"/>
    </source>
</evidence>
<proteinExistence type="predicted"/>
<dbReference type="OrthoDB" id="4420183at2"/>
<keyword evidence="2" id="KW-1185">Reference proteome</keyword>
<dbReference type="Proteomes" id="UP000076947">
    <property type="component" value="Unassembled WGS sequence"/>
</dbReference>
<evidence type="ECO:0000313" key="2">
    <source>
        <dbReference type="Proteomes" id="UP000076947"/>
    </source>
</evidence>
<dbReference type="RefSeq" id="WP_066841037.1">
    <property type="nucleotide sequence ID" value="NZ_LSTQ01000026.1"/>
</dbReference>
<dbReference type="AlphaFoldDB" id="A0A177I8L3"/>
<dbReference type="EMBL" id="LSTQ01000026">
    <property type="protein sequence ID" value="OAH25132.1"/>
    <property type="molecule type" value="Genomic_DNA"/>
</dbReference>
<protein>
    <submittedName>
        <fullName evidence="1">Uncharacterized protein</fullName>
    </submittedName>
</protein>
<sequence>MTTAQTHSEMLAIGFDFEQWQDVVEAAIATNQLTVTGEIRGGQLIQFADASGAQLNILAVEPFSTYIGFEGITQAFAHVSMVNDVLSYMNIITPTGDTISEITANLAQGPLLAEVEEQQWQQVGITAMGLAVQSYESTDAFEESEGVFPALFESEGAEIVNSGNGSAAPTPGARFAARVLESGWRHNQLSGKRFIHVVLDGAFPFDLCLPESFGDLPAKDSVLAGTALMTASVLTPMSGGCGSGGGCACGSGGCGGH</sequence>
<gene>
    <name evidence="1" type="ORF">AYJ05_07910</name>
</gene>